<name>A0ABD5Y5Z6_9EURY</name>
<keyword evidence="10" id="KW-1185">Reference proteome</keyword>
<proteinExistence type="inferred from homology"/>
<evidence type="ECO:0000313" key="9">
    <source>
        <dbReference type="EMBL" id="MFC7139809.1"/>
    </source>
</evidence>
<organism evidence="9 10">
    <name type="scientific">Halosimplex aquaticum</name>
    <dbReference type="NCBI Taxonomy" id="3026162"/>
    <lineage>
        <taxon>Archaea</taxon>
        <taxon>Methanobacteriati</taxon>
        <taxon>Methanobacteriota</taxon>
        <taxon>Stenosarchaea group</taxon>
        <taxon>Halobacteria</taxon>
        <taxon>Halobacteriales</taxon>
        <taxon>Haloarculaceae</taxon>
        <taxon>Halosimplex</taxon>
    </lineage>
</organism>
<feature type="domain" description="Alpha-glycerophosphate oxidase C-terminal" evidence="8">
    <location>
        <begin position="398"/>
        <end position="512"/>
    </location>
</feature>
<dbReference type="InterPro" id="IPR006076">
    <property type="entry name" value="FAD-dep_OxRdtase"/>
</dbReference>
<evidence type="ECO:0000256" key="3">
    <source>
        <dbReference type="ARBA" id="ARBA00022630"/>
    </source>
</evidence>
<reference evidence="9 10" key="1">
    <citation type="journal article" date="2019" name="Int. J. Syst. Evol. Microbiol.">
        <title>The Global Catalogue of Microorganisms (GCM) 10K type strain sequencing project: providing services to taxonomists for standard genome sequencing and annotation.</title>
        <authorList>
            <consortium name="The Broad Institute Genomics Platform"/>
            <consortium name="The Broad Institute Genome Sequencing Center for Infectious Disease"/>
            <person name="Wu L."/>
            <person name="Ma J."/>
        </authorList>
    </citation>
    <scope>NUCLEOTIDE SEQUENCE [LARGE SCALE GENOMIC DNA]</scope>
    <source>
        <strain evidence="9 10">XZYJT29</strain>
    </source>
</reference>
<dbReference type="GO" id="GO:0006072">
    <property type="term" value="P:glycerol-3-phosphate metabolic process"/>
    <property type="evidence" value="ECO:0007669"/>
    <property type="project" value="UniProtKB-UniRule"/>
</dbReference>
<comment type="cofactor">
    <cofactor evidence="1 6">
        <name>FAD</name>
        <dbReference type="ChEBI" id="CHEBI:57692"/>
    </cofactor>
</comment>
<dbReference type="Pfam" id="PF16901">
    <property type="entry name" value="DAO_C"/>
    <property type="match status" value="1"/>
</dbReference>
<dbReference type="InterPro" id="IPR031656">
    <property type="entry name" value="DAO_C"/>
</dbReference>
<evidence type="ECO:0000256" key="4">
    <source>
        <dbReference type="ARBA" id="ARBA00022827"/>
    </source>
</evidence>
<accession>A0ABD5Y5Z6</accession>
<comment type="caution">
    <text evidence="9">The sequence shown here is derived from an EMBL/GenBank/DDBJ whole genome shotgun (WGS) entry which is preliminary data.</text>
</comment>
<evidence type="ECO:0000259" key="8">
    <source>
        <dbReference type="Pfam" id="PF16901"/>
    </source>
</evidence>
<evidence type="ECO:0000313" key="10">
    <source>
        <dbReference type="Proteomes" id="UP001596432"/>
    </source>
</evidence>
<dbReference type="EC" id="1.1.5.3" evidence="6"/>
<dbReference type="EMBL" id="JBHTAS010000001">
    <property type="protein sequence ID" value="MFC7139809.1"/>
    <property type="molecule type" value="Genomic_DNA"/>
</dbReference>
<dbReference type="PRINTS" id="PR01001">
    <property type="entry name" value="FADG3PDH"/>
</dbReference>
<sequence length="540" mass="58876">MSDRVSSTDRAKTLDRVREAEYDVAVVGGGVAGAGVARDAAMRGLDVVLVEASDFGSGTTAYSTRLVHGGLRYLKQYDFGLVFESPRERETLAEIAPHLVDPLRFLIPQYDESWSYRFKLRLGMALYDALSYGKTVPNHERLSRSRLRDTEPALPETGLQGGFAYYDRQAEFVERLCLETVMDADANGADVLNHASAESVETDGDSVAGLTVEDGLTEETFDIESSAVVNAAGPWAEEVAAGLPDDTFVRPAKGIHVVVPRLTDDAVTLPTTDGRVVFVVPWNGKSLVGTTDTDYDGDPREAHATASDVEYLLDEVGRFFPGLNESDVLYAYAGVRPLYDTGGASDSAAVSRDHEVVEHGYPYAGLFSLVGAKITPYRAAAEDATDAVTEYLGVDSSCRTAEEPLPGGRGEPSLEGELPTATADHLASLYGSRATVIERRAAADPRLAEPLCEHTDDILAQVTVAVEEEYARRLTDVLFMRCTVGFEPCEGRDAVETVADHMATLLGWDETRTREEIDRYETVIDRRHVFEDDYGTRISM</sequence>
<dbReference type="PANTHER" id="PTHR11985">
    <property type="entry name" value="GLYCEROL-3-PHOSPHATE DEHYDROGENASE"/>
    <property type="match status" value="1"/>
</dbReference>
<keyword evidence="4" id="KW-0274">FAD</keyword>
<dbReference type="InterPro" id="IPR000447">
    <property type="entry name" value="G3P_DH_FAD-dep"/>
</dbReference>
<dbReference type="Gene3D" id="1.10.8.870">
    <property type="entry name" value="Alpha-glycerophosphate oxidase, cap domain"/>
    <property type="match status" value="1"/>
</dbReference>
<dbReference type="PROSITE" id="PS00977">
    <property type="entry name" value="FAD_G3PDH_1"/>
    <property type="match status" value="1"/>
</dbReference>
<keyword evidence="5 6" id="KW-0560">Oxidoreductase</keyword>
<dbReference type="InterPro" id="IPR038299">
    <property type="entry name" value="DAO_C_sf"/>
</dbReference>
<comment type="catalytic activity">
    <reaction evidence="6">
        <text>a quinone + sn-glycerol 3-phosphate = dihydroxyacetone phosphate + a quinol</text>
        <dbReference type="Rhea" id="RHEA:18977"/>
        <dbReference type="ChEBI" id="CHEBI:24646"/>
        <dbReference type="ChEBI" id="CHEBI:57597"/>
        <dbReference type="ChEBI" id="CHEBI:57642"/>
        <dbReference type="ChEBI" id="CHEBI:132124"/>
        <dbReference type="EC" id="1.1.5.3"/>
    </reaction>
</comment>
<evidence type="ECO:0000256" key="1">
    <source>
        <dbReference type="ARBA" id="ARBA00001974"/>
    </source>
</evidence>
<protein>
    <recommendedName>
        <fullName evidence="6">Glycerol-3-phosphate dehydrogenase</fullName>
        <ecNumber evidence="6">1.1.5.3</ecNumber>
    </recommendedName>
</protein>
<dbReference type="AlphaFoldDB" id="A0ABD5Y5Z6"/>
<keyword evidence="3 6" id="KW-0285">Flavoprotein</keyword>
<dbReference type="RefSeq" id="WP_274325380.1">
    <property type="nucleotide sequence ID" value="NZ_CP118158.1"/>
</dbReference>
<evidence type="ECO:0000256" key="5">
    <source>
        <dbReference type="ARBA" id="ARBA00023002"/>
    </source>
</evidence>
<evidence type="ECO:0000259" key="7">
    <source>
        <dbReference type="Pfam" id="PF01266"/>
    </source>
</evidence>
<feature type="domain" description="FAD dependent oxidoreductase" evidence="7">
    <location>
        <begin position="23"/>
        <end position="372"/>
    </location>
</feature>
<dbReference type="PANTHER" id="PTHR11985:SF15">
    <property type="entry name" value="GLYCEROL-3-PHOSPHATE DEHYDROGENASE, MITOCHONDRIAL"/>
    <property type="match status" value="1"/>
</dbReference>
<gene>
    <name evidence="9" type="ORF">ACFQMA_08155</name>
</gene>
<dbReference type="InterPro" id="IPR036188">
    <property type="entry name" value="FAD/NAD-bd_sf"/>
</dbReference>
<dbReference type="SUPFAM" id="SSF51905">
    <property type="entry name" value="FAD/NAD(P)-binding domain"/>
    <property type="match status" value="1"/>
</dbReference>
<dbReference type="Gene3D" id="3.50.50.60">
    <property type="entry name" value="FAD/NAD(P)-binding domain"/>
    <property type="match status" value="1"/>
</dbReference>
<evidence type="ECO:0000256" key="6">
    <source>
        <dbReference type="RuleBase" id="RU361217"/>
    </source>
</evidence>
<dbReference type="Proteomes" id="UP001596432">
    <property type="component" value="Unassembled WGS sequence"/>
</dbReference>
<dbReference type="GeneID" id="78820074"/>
<evidence type="ECO:0000256" key="2">
    <source>
        <dbReference type="ARBA" id="ARBA00007330"/>
    </source>
</evidence>
<dbReference type="Pfam" id="PF01266">
    <property type="entry name" value="DAO"/>
    <property type="match status" value="1"/>
</dbReference>
<dbReference type="GO" id="GO:0004368">
    <property type="term" value="F:glycerol-3-phosphate dehydrogenase (quinone) activity"/>
    <property type="evidence" value="ECO:0007669"/>
    <property type="project" value="UniProtKB-EC"/>
</dbReference>
<dbReference type="GO" id="GO:0009331">
    <property type="term" value="C:glycerol-3-phosphate dehydrogenase (FAD) complex"/>
    <property type="evidence" value="ECO:0007669"/>
    <property type="project" value="UniProtKB-UniRule"/>
</dbReference>
<comment type="similarity">
    <text evidence="2 6">Belongs to the FAD-dependent glycerol-3-phosphate dehydrogenase family.</text>
</comment>
<dbReference type="Gene3D" id="3.30.9.10">
    <property type="entry name" value="D-Amino Acid Oxidase, subunit A, domain 2"/>
    <property type="match status" value="1"/>
</dbReference>